<feature type="domain" description="HNH" evidence="2">
    <location>
        <begin position="13"/>
        <end position="43"/>
    </location>
</feature>
<feature type="non-terminal residue" evidence="3">
    <location>
        <position position="1"/>
    </location>
</feature>
<sequence>GGCVIPGCTVPPQHTQAHHVIPWNQGGPTDIGNAVLVCNAAHSSIDTSGWNIDMRNGRPWIRGPLLFDPTQTWRPAGQNRAATPTEKPNWNK</sequence>
<gene>
    <name evidence="3" type="ORF">E3O10_13580</name>
</gene>
<name>A0A5F0D149_9MICO</name>
<dbReference type="InterPro" id="IPR002711">
    <property type="entry name" value="HNH"/>
</dbReference>
<protein>
    <submittedName>
        <fullName evidence="3">HNH endonuclease</fullName>
    </submittedName>
</protein>
<dbReference type="OrthoDB" id="5177627at2"/>
<keyword evidence="3" id="KW-0378">Hydrolase</keyword>
<dbReference type="GO" id="GO:0004519">
    <property type="term" value="F:endonuclease activity"/>
    <property type="evidence" value="ECO:0007669"/>
    <property type="project" value="UniProtKB-KW"/>
</dbReference>
<keyword evidence="3" id="KW-0540">Nuclease</keyword>
<keyword evidence="3" id="KW-0255">Endonuclease</keyword>
<dbReference type="Gene3D" id="1.10.30.50">
    <property type="match status" value="1"/>
</dbReference>
<feature type="region of interest" description="Disordered" evidence="1">
    <location>
        <begin position="69"/>
        <end position="92"/>
    </location>
</feature>
<dbReference type="RefSeq" id="WP_134450417.1">
    <property type="nucleotide sequence ID" value="NZ_SOFF01000033.1"/>
</dbReference>
<accession>A0A5F0D149</accession>
<dbReference type="AlphaFoldDB" id="A0A5F0D149"/>
<dbReference type="EMBL" id="SOFF01000033">
    <property type="protein sequence ID" value="TFB86650.1"/>
    <property type="molecule type" value="Genomic_DNA"/>
</dbReference>
<dbReference type="GO" id="GO:0008270">
    <property type="term" value="F:zinc ion binding"/>
    <property type="evidence" value="ECO:0007669"/>
    <property type="project" value="InterPro"/>
</dbReference>
<evidence type="ECO:0000256" key="1">
    <source>
        <dbReference type="SAM" id="MobiDB-lite"/>
    </source>
</evidence>
<keyword evidence="4" id="KW-1185">Reference proteome</keyword>
<evidence type="ECO:0000259" key="2">
    <source>
        <dbReference type="Pfam" id="PF01844"/>
    </source>
</evidence>
<dbReference type="CDD" id="cd00085">
    <property type="entry name" value="HNHc"/>
    <property type="match status" value="1"/>
</dbReference>
<dbReference type="Pfam" id="PF01844">
    <property type="entry name" value="HNH"/>
    <property type="match status" value="1"/>
</dbReference>
<reference evidence="3 4" key="1">
    <citation type="submission" date="2019-03" db="EMBL/GenBank/DDBJ databases">
        <title>Genomics of glacier-inhabiting Cryobacterium strains.</title>
        <authorList>
            <person name="Liu Q."/>
            <person name="Xin Y.-H."/>
        </authorList>
    </citation>
    <scope>NUCLEOTIDE SEQUENCE [LARGE SCALE GENOMIC DNA]</scope>
    <source>
        <strain evidence="3 4">Hh15</strain>
    </source>
</reference>
<organism evidence="3 4">
    <name type="scientific">Cryobacterium luteum</name>
    <dbReference type="NCBI Taxonomy" id="1424661"/>
    <lineage>
        <taxon>Bacteria</taxon>
        <taxon>Bacillati</taxon>
        <taxon>Actinomycetota</taxon>
        <taxon>Actinomycetes</taxon>
        <taxon>Micrococcales</taxon>
        <taxon>Microbacteriaceae</taxon>
        <taxon>Cryobacterium</taxon>
    </lineage>
</organism>
<dbReference type="Proteomes" id="UP000297654">
    <property type="component" value="Unassembled WGS sequence"/>
</dbReference>
<feature type="compositionally biased region" description="Polar residues" evidence="1">
    <location>
        <begin position="80"/>
        <end position="92"/>
    </location>
</feature>
<evidence type="ECO:0000313" key="4">
    <source>
        <dbReference type="Proteomes" id="UP000297654"/>
    </source>
</evidence>
<evidence type="ECO:0000313" key="3">
    <source>
        <dbReference type="EMBL" id="TFB86650.1"/>
    </source>
</evidence>
<comment type="caution">
    <text evidence="3">The sequence shown here is derived from an EMBL/GenBank/DDBJ whole genome shotgun (WGS) entry which is preliminary data.</text>
</comment>
<dbReference type="InterPro" id="IPR003615">
    <property type="entry name" value="HNH_nuc"/>
</dbReference>
<proteinExistence type="predicted"/>
<dbReference type="GO" id="GO:0003676">
    <property type="term" value="F:nucleic acid binding"/>
    <property type="evidence" value="ECO:0007669"/>
    <property type="project" value="InterPro"/>
</dbReference>